<evidence type="ECO:0000256" key="1">
    <source>
        <dbReference type="ARBA" id="ARBA00006763"/>
    </source>
</evidence>
<dbReference type="InterPro" id="IPR031100">
    <property type="entry name" value="LOG_fam"/>
</dbReference>
<comment type="caution">
    <text evidence="3">The sequence shown here is derived from an EMBL/GenBank/DDBJ whole genome shotgun (WGS) entry which is preliminary data.</text>
</comment>
<dbReference type="AlphaFoldDB" id="A0A1F7ILA0"/>
<keyword evidence="2" id="KW-0378">Hydrolase</keyword>
<dbReference type="SUPFAM" id="SSF102405">
    <property type="entry name" value="MCP/YpsA-like"/>
    <property type="match status" value="1"/>
</dbReference>
<comment type="similarity">
    <text evidence="1 2">Belongs to the LOG family.</text>
</comment>
<dbReference type="NCBIfam" id="TIGR00730">
    <property type="entry name" value="Rossman fold protein, TIGR00730 family"/>
    <property type="match status" value="1"/>
</dbReference>
<dbReference type="EMBL" id="MGAI01000034">
    <property type="protein sequence ID" value="OGK44154.1"/>
    <property type="molecule type" value="Genomic_DNA"/>
</dbReference>
<evidence type="ECO:0000313" key="4">
    <source>
        <dbReference type="Proteomes" id="UP000178040"/>
    </source>
</evidence>
<evidence type="ECO:0000256" key="2">
    <source>
        <dbReference type="RuleBase" id="RU363015"/>
    </source>
</evidence>
<dbReference type="InterPro" id="IPR005269">
    <property type="entry name" value="LOG"/>
</dbReference>
<dbReference type="PANTHER" id="PTHR31223">
    <property type="entry name" value="LOG FAMILY PROTEIN YJL055W"/>
    <property type="match status" value="1"/>
</dbReference>
<name>A0A1F7ILA0_9BACT</name>
<accession>A0A1F7ILA0</accession>
<proteinExistence type="inferred from homology"/>
<dbReference type="GO" id="GO:0016799">
    <property type="term" value="F:hydrolase activity, hydrolyzing N-glycosyl compounds"/>
    <property type="evidence" value="ECO:0007669"/>
    <property type="project" value="TreeGrafter"/>
</dbReference>
<dbReference type="Proteomes" id="UP000178040">
    <property type="component" value="Unassembled WGS sequence"/>
</dbReference>
<protein>
    <recommendedName>
        <fullName evidence="2">Cytokinin riboside 5'-monophosphate phosphoribohydrolase</fullName>
        <ecNumber evidence="2">3.2.2.n1</ecNumber>
    </recommendedName>
</protein>
<dbReference type="Gene3D" id="3.40.50.450">
    <property type="match status" value="1"/>
</dbReference>
<dbReference type="GO" id="GO:0009691">
    <property type="term" value="P:cytokinin biosynthetic process"/>
    <property type="evidence" value="ECO:0007669"/>
    <property type="project" value="UniProtKB-UniRule"/>
</dbReference>
<organism evidence="3 4">
    <name type="scientific">Candidatus Roizmanbacteria bacterium RIFCSPLOWO2_01_FULL_37_16</name>
    <dbReference type="NCBI Taxonomy" id="1802058"/>
    <lineage>
        <taxon>Bacteria</taxon>
        <taxon>Candidatus Roizmaniibacteriota</taxon>
    </lineage>
</organism>
<gene>
    <name evidence="3" type="ORF">A3B40_04740</name>
</gene>
<keyword evidence="2" id="KW-0203">Cytokinin biosynthesis</keyword>
<sequence length="181" mass="20360">MKTIGVFCSANEVDKKYVNATVKLAKLIVENGYDLVWGGTNKGLMKVIADEVQHKGGKVIGITVEFLKQGRRMNADEMIITKDISDRKSLFFNRSNAIILLVGGIGSLDEVSELLELKKHNFHNHPVVVLNTDNFYAGLKAQLQRMEKDGFLTKELKELIYFAETPKQAIQYINSSRKKKG</sequence>
<reference evidence="3 4" key="1">
    <citation type="journal article" date="2016" name="Nat. Commun.">
        <title>Thousands of microbial genomes shed light on interconnected biogeochemical processes in an aquifer system.</title>
        <authorList>
            <person name="Anantharaman K."/>
            <person name="Brown C.T."/>
            <person name="Hug L.A."/>
            <person name="Sharon I."/>
            <person name="Castelle C.J."/>
            <person name="Probst A.J."/>
            <person name="Thomas B.C."/>
            <person name="Singh A."/>
            <person name="Wilkins M.J."/>
            <person name="Karaoz U."/>
            <person name="Brodie E.L."/>
            <person name="Williams K.H."/>
            <person name="Hubbard S.S."/>
            <person name="Banfield J.F."/>
        </authorList>
    </citation>
    <scope>NUCLEOTIDE SEQUENCE [LARGE SCALE GENOMIC DNA]</scope>
</reference>
<dbReference type="PANTHER" id="PTHR31223:SF70">
    <property type="entry name" value="LOG FAMILY PROTEIN YJL055W"/>
    <property type="match status" value="1"/>
</dbReference>
<dbReference type="GO" id="GO:0005829">
    <property type="term" value="C:cytosol"/>
    <property type="evidence" value="ECO:0007669"/>
    <property type="project" value="TreeGrafter"/>
</dbReference>
<dbReference type="Pfam" id="PF03641">
    <property type="entry name" value="Lysine_decarbox"/>
    <property type="match status" value="1"/>
</dbReference>
<evidence type="ECO:0000313" key="3">
    <source>
        <dbReference type="EMBL" id="OGK44154.1"/>
    </source>
</evidence>
<dbReference type="EC" id="3.2.2.n1" evidence="2"/>